<comment type="similarity">
    <text evidence="1">Belongs to the enoyl-CoA hydratase/isomerase family.</text>
</comment>
<evidence type="ECO:0000256" key="2">
    <source>
        <dbReference type="SAM" id="MobiDB-lite"/>
    </source>
</evidence>
<dbReference type="Proteomes" id="UP000516320">
    <property type="component" value="Chromosome"/>
</dbReference>
<dbReference type="PANTHER" id="PTHR43459">
    <property type="entry name" value="ENOYL-COA HYDRATASE"/>
    <property type="match status" value="1"/>
</dbReference>
<dbReference type="Gene3D" id="1.10.12.10">
    <property type="entry name" value="Lyase 2-enoyl-coa Hydratase, Chain A, domain 2"/>
    <property type="match status" value="1"/>
</dbReference>
<dbReference type="Gene3D" id="3.90.226.10">
    <property type="entry name" value="2-enoyl-CoA Hydratase, Chain A, domain 1"/>
    <property type="match status" value="1"/>
</dbReference>
<keyword evidence="3" id="KW-0413">Isomerase</keyword>
<feature type="region of interest" description="Disordered" evidence="2">
    <location>
        <begin position="251"/>
        <end position="271"/>
    </location>
</feature>
<keyword evidence="4" id="KW-1185">Reference proteome</keyword>
<accession>A0A7H0SSM0</accession>
<dbReference type="InterPro" id="IPR029045">
    <property type="entry name" value="ClpP/crotonase-like_dom_sf"/>
</dbReference>
<feature type="compositionally biased region" description="Polar residues" evidence="2">
    <location>
        <begin position="261"/>
        <end position="271"/>
    </location>
</feature>
<dbReference type="PANTHER" id="PTHR43459:SF1">
    <property type="entry name" value="EG:BACN32G11.4 PROTEIN"/>
    <property type="match status" value="1"/>
</dbReference>
<gene>
    <name evidence="3" type="ORF">GP475_12105</name>
</gene>
<dbReference type="SUPFAM" id="SSF52096">
    <property type="entry name" value="ClpP/crotonase"/>
    <property type="match status" value="1"/>
</dbReference>
<dbReference type="KEGG" id="cpoy:GP475_12105"/>
<evidence type="ECO:0000313" key="4">
    <source>
        <dbReference type="Proteomes" id="UP000516320"/>
    </source>
</evidence>
<dbReference type="Pfam" id="PF00378">
    <property type="entry name" value="ECH_1"/>
    <property type="match status" value="1"/>
</dbReference>
<name>A0A7H0SSM0_9CORY</name>
<dbReference type="AlphaFoldDB" id="A0A7H0SSM0"/>
<sequence length="271" mass="29163">MIDYVVSPSRVAEIVLNNPRKLNALDESALHQFNQVLDQVEEDISNEKIGAVLLRGEGKGFCAGRDISGLDPATDDAEGYLSSIVTPLLRRIDSLAVPTFAVVHGVCLGVGLGLVIACDIAYVAENARFGSPFAALGATLDSGGHYLFVERLGAHRALDLIITGDLITGEEAVRAGLFSRALPAEELVEFSRSKAEKAAAGAPLAAHASQLLVREIRDHRRGLWESIAEENTAQGELCRSADYAEGFAAFQEKRPPRFQGHRQSTQNGETR</sequence>
<protein>
    <submittedName>
        <fullName evidence="3">Enoyl-CoA hydratase/isomerase family protein</fullName>
    </submittedName>
</protein>
<organism evidence="3 4">
    <name type="scientific">Corynebacterium poyangense</name>
    <dbReference type="NCBI Taxonomy" id="2684405"/>
    <lineage>
        <taxon>Bacteria</taxon>
        <taxon>Bacillati</taxon>
        <taxon>Actinomycetota</taxon>
        <taxon>Actinomycetes</taxon>
        <taxon>Mycobacteriales</taxon>
        <taxon>Corynebacteriaceae</taxon>
        <taxon>Corynebacterium</taxon>
    </lineage>
</organism>
<evidence type="ECO:0000313" key="3">
    <source>
        <dbReference type="EMBL" id="QNQ91545.1"/>
    </source>
</evidence>
<dbReference type="InterPro" id="IPR001753">
    <property type="entry name" value="Enoyl-CoA_hydra/iso"/>
</dbReference>
<dbReference type="InterPro" id="IPR014748">
    <property type="entry name" value="Enoyl-CoA_hydra_C"/>
</dbReference>
<reference evidence="3 4" key="1">
    <citation type="submission" date="2019-12" db="EMBL/GenBank/DDBJ databases">
        <title>Corynebacterium sp. nov., isolated from feces of the Anser Albifrons in China.</title>
        <authorList>
            <person name="Liu Q."/>
        </authorList>
    </citation>
    <scope>NUCLEOTIDE SEQUENCE [LARGE SCALE GENOMIC DNA]</scope>
    <source>
        <strain evidence="3 4">4H37-19</strain>
    </source>
</reference>
<dbReference type="CDD" id="cd06558">
    <property type="entry name" value="crotonase-like"/>
    <property type="match status" value="1"/>
</dbReference>
<dbReference type="GO" id="GO:0016853">
    <property type="term" value="F:isomerase activity"/>
    <property type="evidence" value="ECO:0007669"/>
    <property type="project" value="UniProtKB-KW"/>
</dbReference>
<evidence type="ECO:0000256" key="1">
    <source>
        <dbReference type="ARBA" id="ARBA00005254"/>
    </source>
</evidence>
<dbReference type="EMBL" id="CP046884">
    <property type="protein sequence ID" value="QNQ91545.1"/>
    <property type="molecule type" value="Genomic_DNA"/>
</dbReference>
<proteinExistence type="inferred from homology"/>